<dbReference type="RefSeq" id="WP_129225164.1">
    <property type="nucleotide sequence ID" value="NZ_SDOZ01000002.1"/>
</dbReference>
<dbReference type="GO" id="GO:0005829">
    <property type="term" value="C:cytosol"/>
    <property type="evidence" value="ECO:0007669"/>
    <property type="project" value="TreeGrafter"/>
</dbReference>
<sequence>MRVFDVIERKKNRAELTREELRFFCRAVASEEATDSQIAAFCMAVLLNGMTDRECANLTLAMTESGETLPRPQGGGVFADKHSTGGVSDSTTLVLVPVLSALGVKCAKLSGRGLAHTGGTLDKMESFGCRVDLSPEEFEEQVQTIGAAVAGQTKSTVPADKRMYAVRDVTATVDSVPLIASSVMSKKLASFADIILLDVKYGSGAFMKREKDAETLARLMVSIGKTANRRVSAAITRMDSPLGDNVGCNLEARECVEVLKGKRNDLAELSLFHCAKILRAARGVSEEEGLRLAKECIASGNALEQLEKIVRAQGGDGRSVRDETRLPLAKNVREIRADREGWLSVDALILGTACAELGGGRLKEGDEIDHTVGYSLKKRAGDHVKKGEVLALEYSNQKKTALAERAFGITAERPAQKPLVYSFIE</sequence>
<dbReference type="GO" id="GO:0006206">
    <property type="term" value="P:pyrimidine nucleobase metabolic process"/>
    <property type="evidence" value="ECO:0007669"/>
    <property type="project" value="InterPro"/>
</dbReference>
<comment type="function">
    <text evidence="2">Catalyzes phosphorolysis of the pyrimidine nucleosides uridine, thymidine and 2'-deoxyuridine with the formation of the corresponding pyrimidine base and ribose-1-phosphate.</text>
</comment>
<dbReference type="NCBIfam" id="NF004490">
    <property type="entry name" value="PRK05820.1"/>
    <property type="match status" value="1"/>
</dbReference>
<name>A0A4Q2KEQ0_9FIRM</name>
<dbReference type="GO" id="GO:0047847">
    <property type="term" value="F:deoxyuridine phosphorylase activity"/>
    <property type="evidence" value="ECO:0007669"/>
    <property type="project" value="RHEA"/>
</dbReference>
<evidence type="ECO:0000256" key="1">
    <source>
        <dbReference type="ARBA" id="ARBA00001066"/>
    </source>
</evidence>
<dbReference type="SUPFAM" id="SSF52418">
    <property type="entry name" value="Nucleoside phosphorylase/phosphoribosyltransferase catalytic domain"/>
    <property type="match status" value="1"/>
</dbReference>
<comment type="catalytic activity">
    <reaction evidence="10">
        <text>thymidine + phosphate = 2-deoxy-alpha-D-ribose 1-phosphate + thymine</text>
        <dbReference type="Rhea" id="RHEA:16037"/>
        <dbReference type="ChEBI" id="CHEBI:17748"/>
        <dbReference type="ChEBI" id="CHEBI:17821"/>
        <dbReference type="ChEBI" id="CHEBI:43474"/>
        <dbReference type="ChEBI" id="CHEBI:57259"/>
        <dbReference type="EC" id="2.4.2.2"/>
    </reaction>
</comment>
<dbReference type="Pfam" id="PF07831">
    <property type="entry name" value="PYNP_C"/>
    <property type="match status" value="1"/>
</dbReference>
<dbReference type="InterPro" id="IPR018090">
    <property type="entry name" value="Pyrmidine_PPas_bac/euk"/>
</dbReference>
<dbReference type="PANTHER" id="PTHR10515:SF0">
    <property type="entry name" value="THYMIDINE PHOSPHORYLASE"/>
    <property type="match status" value="1"/>
</dbReference>
<evidence type="ECO:0000256" key="9">
    <source>
        <dbReference type="ARBA" id="ARBA00048453"/>
    </source>
</evidence>
<dbReference type="InterPro" id="IPR000312">
    <property type="entry name" value="Glycosyl_Trfase_fam3"/>
</dbReference>
<dbReference type="Gene3D" id="1.20.970.10">
    <property type="entry name" value="Transferase, Pyrimidine Nucleoside Phosphorylase, Chain C"/>
    <property type="match status" value="1"/>
</dbReference>
<dbReference type="PROSITE" id="PS00647">
    <property type="entry name" value="THYMID_PHOSPHORYLASE"/>
    <property type="match status" value="1"/>
</dbReference>
<dbReference type="Pfam" id="PF02885">
    <property type="entry name" value="Glycos_trans_3N"/>
    <property type="match status" value="1"/>
</dbReference>
<comment type="catalytic activity">
    <reaction evidence="9">
        <text>uridine + phosphate = alpha-D-ribose 1-phosphate + uracil</text>
        <dbReference type="Rhea" id="RHEA:24388"/>
        <dbReference type="ChEBI" id="CHEBI:16704"/>
        <dbReference type="ChEBI" id="CHEBI:17568"/>
        <dbReference type="ChEBI" id="CHEBI:43474"/>
        <dbReference type="ChEBI" id="CHEBI:57720"/>
        <dbReference type="EC" id="2.4.2.2"/>
    </reaction>
</comment>
<dbReference type="GO" id="GO:0009032">
    <property type="term" value="F:thymidine phosphorylase activity"/>
    <property type="evidence" value="ECO:0007669"/>
    <property type="project" value="RHEA"/>
</dbReference>
<reference evidence="12 13" key="1">
    <citation type="journal article" date="2019" name="Gut">
        <title>Antibiotics-induced monodominance of a novel gut bacterial order.</title>
        <authorList>
            <person name="Hildebrand F."/>
            <person name="Moitinho-Silva L."/>
            <person name="Blasche S."/>
            <person name="Jahn M.T."/>
            <person name="Gossmann T.I."/>
            <person name="Heuerta-Cepas J."/>
            <person name="Hercog R."/>
            <person name="Luetge M."/>
            <person name="Bahram M."/>
            <person name="Pryszlak A."/>
            <person name="Alves R.J."/>
            <person name="Waszak S.M."/>
            <person name="Zhu A."/>
            <person name="Ye L."/>
            <person name="Costea P.I."/>
            <person name="Aalvink S."/>
            <person name="Belzer C."/>
            <person name="Forslund S.K."/>
            <person name="Sunagawa S."/>
            <person name="Hentschel U."/>
            <person name="Merten C."/>
            <person name="Patil K.R."/>
            <person name="Benes V."/>
            <person name="Bork P."/>
        </authorList>
    </citation>
    <scope>NUCLEOTIDE SEQUENCE [LARGE SCALE GENOMIC DNA]</scope>
    <source>
        <strain evidence="12 13">HDS1380</strain>
    </source>
</reference>
<dbReference type="InterPro" id="IPR036566">
    <property type="entry name" value="PYNP-like_C_sf"/>
</dbReference>
<dbReference type="InterPro" id="IPR036320">
    <property type="entry name" value="Glycosyl_Trfase_fam3_N_dom_sf"/>
</dbReference>
<evidence type="ECO:0000256" key="6">
    <source>
        <dbReference type="ARBA" id="ARBA00014680"/>
    </source>
</evidence>
<evidence type="ECO:0000256" key="8">
    <source>
        <dbReference type="ARBA" id="ARBA00022679"/>
    </source>
</evidence>
<dbReference type="SMART" id="SM00941">
    <property type="entry name" value="PYNP_C"/>
    <property type="match status" value="1"/>
</dbReference>
<keyword evidence="7 12" id="KW-0328">Glycosyltransferase</keyword>
<feature type="domain" description="Pyrimidine nucleoside phosphorylase C-terminal" evidence="11">
    <location>
        <begin position="342"/>
        <end position="410"/>
    </location>
</feature>
<dbReference type="InterPro" id="IPR013102">
    <property type="entry name" value="PYNP_C"/>
</dbReference>
<comment type="caution">
    <text evidence="12">The sequence shown here is derived from an EMBL/GenBank/DDBJ whole genome shotgun (WGS) entry which is preliminary data.</text>
</comment>
<dbReference type="EC" id="2.4.2.2" evidence="5"/>
<keyword evidence="8 12" id="KW-0808">Transferase</keyword>
<dbReference type="Gene3D" id="3.40.1030.10">
    <property type="entry name" value="Nucleoside phosphorylase/phosphoribosyltransferase catalytic domain"/>
    <property type="match status" value="1"/>
</dbReference>
<gene>
    <name evidence="12" type="ORF">ESZ91_06120</name>
</gene>
<evidence type="ECO:0000313" key="13">
    <source>
        <dbReference type="Proteomes" id="UP000291269"/>
    </source>
</evidence>
<protein>
    <recommendedName>
        <fullName evidence="6">Pyrimidine-nucleoside phosphorylase</fullName>
        <ecNumber evidence="5">2.4.2.2</ecNumber>
    </recommendedName>
</protein>
<dbReference type="InterPro" id="IPR017872">
    <property type="entry name" value="Pyrmidine_PPase_CS"/>
</dbReference>
<dbReference type="GO" id="GO:0004645">
    <property type="term" value="F:1,4-alpha-oligoglucan phosphorylase activity"/>
    <property type="evidence" value="ECO:0007669"/>
    <property type="project" value="InterPro"/>
</dbReference>
<dbReference type="AlphaFoldDB" id="A0A4Q2KEQ0"/>
<dbReference type="Pfam" id="PF00591">
    <property type="entry name" value="Glycos_transf_3"/>
    <property type="match status" value="1"/>
</dbReference>
<dbReference type="SUPFAM" id="SSF47648">
    <property type="entry name" value="Nucleoside phosphorylase/phosphoribosyltransferase N-terminal domain"/>
    <property type="match status" value="1"/>
</dbReference>
<dbReference type="Proteomes" id="UP000291269">
    <property type="component" value="Unassembled WGS sequence"/>
</dbReference>
<dbReference type="InterPro" id="IPR035902">
    <property type="entry name" value="Nuc_phospho_transferase"/>
</dbReference>
<evidence type="ECO:0000256" key="2">
    <source>
        <dbReference type="ARBA" id="ARBA00003877"/>
    </source>
</evidence>
<dbReference type="NCBIfam" id="TIGR02644">
    <property type="entry name" value="Y_phosphoryl"/>
    <property type="match status" value="1"/>
</dbReference>
<dbReference type="OrthoDB" id="9763887at2"/>
<dbReference type="EMBL" id="SDOZ01000002">
    <property type="protein sequence ID" value="RXZ61962.1"/>
    <property type="molecule type" value="Genomic_DNA"/>
</dbReference>
<keyword evidence="13" id="KW-1185">Reference proteome</keyword>
<comment type="subunit">
    <text evidence="4">Homodimer.</text>
</comment>
<accession>A0A4Q2KEQ0</accession>
<evidence type="ECO:0000259" key="11">
    <source>
        <dbReference type="SMART" id="SM00941"/>
    </source>
</evidence>
<organism evidence="12 13">
    <name type="scientific">Candidatus Borkfalkia ceftriaxoniphila</name>
    <dbReference type="NCBI Taxonomy" id="2508949"/>
    <lineage>
        <taxon>Bacteria</taxon>
        <taxon>Bacillati</taxon>
        <taxon>Bacillota</taxon>
        <taxon>Clostridia</taxon>
        <taxon>Christensenellales</taxon>
        <taxon>Christensenellaceae</taxon>
        <taxon>Candidatus Borkfalkia</taxon>
    </lineage>
</organism>
<dbReference type="FunFam" id="3.40.1030.10:FF:000003">
    <property type="entry name" value="Pyrimidine-nucleoside phosphorylase"/>
    <property type="match status" value="1"/>
</dbReference>
<evidence type="ECO:0000256" key="4">
    <source>
        <dbReference type="ARBA" id="ARBA00011738"/>
    </source>
</evidence>
<evidence type="ECO:0000256" key="7">
    <source>
        <dbReference type="ARBA" id="ARBA00022676"/>
    </source>
</evidence>
<evidence type="ECO:0000313" key="12">
    <source>
        <dbReference type="EMBL" id="RXZ61962.1"/>
    </source>
</evidence>
<evidence type="ECO:0000256" key="10">
    <source>
        <dbReference type="ARBA" id="ARBA00048525"/>
    </source>
</evidence>
<dbReference type="Gene3D" id="3.90.1170.30">
    <property type="entry name" value="Pyrimidine nucleoside phosphorylase-like, C-terminal domain"/>
    <property type="match status" value="1"/>
</dbReference>
<dbReference type="InterPro" id="IPR017459">
    <property type="entry name" value="Glycosyl_Trfase_fam3_N_dom"/>
</dbReference>
<comment type="catalytic activity">
    <reaction evidence="1">
        <text>2'-deoxyuridine + phosphate = 2-deoxy-alpha-D-ribose 1-phosphate + uracil</text>
        <dbReference type="Rhea" id="RHEA:22824"/>
        <dbReference type="ChEBI" id="CHEBI:16450"/>
        <dbReference type="ChEBI" id="CHEBI:17568"/>
        <dbReference type="ChEBI" id="CHEBI:43474"/>
        <dbReference type="ChEBI" id="CHEBI:57259"/>
        <dbReference type="EC" id="2.4.2.2"/>
    </reaction>
</comment>
<dbReference type="GO" id="GO:0006213">
    <property type="term" value="P:pyrimidine nucleoside metabolic process"/>
    <property type="evidence" value="ECO:0007669"/>
    <property type="project" value="InterPro"/>
</dbReference>
<dbReference type="GO" id="GO:0004850">
    <property type="term" value="F:uridine phosphorylase activity"/>
    <property type="evidence" value="ECO:0007669"/>
    <property type="project" value="RHEA"/>
</dbReference>
<evidence type="ECO:0000256" key="3">
    <source>
        <dbReference type="ARBA" id="ARBA00006915"/>
    </source>
</evidence>
<dbReference type="PANTHER" id="PTHR10515">
    <property type="entry name" value="THYMIDINE PHOSPHORYLASE"/>
    <property type="match status" value="1"/>
</dbReference>
<dbReference type="SUPFAM" id="SSF54680">
    <property type="entry name" value="Pyrimidine nucleoside phosphorylase C-terminal domain"/>
    <property type="match status" value="1"/>
</dbReference>
<dbReference type="PIRSF" id="PIRSF000478">
    <property type="entry name" value="TP_PyNP"/>
    <property type="match status" value="1"/>
</dbReference>
<dbReference type="InterPro" id="IPR000053">
    <property type="entry name" value="Thymidine/pyrmidine_PPase"/>
</dbReference>
<evidence type="ECO:0000256" key="5">
    <source>
        <dbReference type="ARBA" id="ARBA00011889"/>
    </source>
</evidence>
<proteinExistence type="inferred from homology"/>
<comment type="similarity">
    <text evidence="3">Belongs to the thymidine/pyrimidine-nucleoside phosphorylase family.</text>
</comment>